<organism evidence="4 5">
    <name type="scientific">Sporosarcina newyorkensis 2681</name>
    <dbReference type="NCBI Taxonomy" id="1027292"/>
    <lineage>
        <taxon>Bacteria</taxon>
        <taxon>Bacillati</taxon>
        <taxon>Bacillota</taxon>
        <taxon>Bacilli</taxon>
        <taxon>Bacillales</taxon>
        <taxon>Caryophanaceae</taxon>
        <taxon>Sporosarcina</taxon>
    </lineage>
</organism>
<dbReference type="InterPro" id="IPR004096">
    <property type="entry name" value="V4R"/>
</dbReference>
<dbReference type="PANTHER" id="PTHR33744">
    <property type="entry name" value="CARBOHYDRATE DIACID REGULATOR"/>
    <property type="match status" value="1"/>
</dbReference>
<dbReference type="eggNOG" id="COG3835">
    <property type="taxonomic scope" value="Bacteria"/>
</dbReference>
<dbReference type="OrthoDB" id="154713at2"/>
<name>F9DXL4_9BACL</name>
<dbReference type="EMBL" id="AFPZ01000112">
    <property type="protein sequence ID" value="EGQ20432.1"/>
    <property type="molecule type" value="Genomic_DNA"/>
</dbReference>
<dbReference type="SUPFAM" id="SSF111126">
    <property type="entry name" value="Ligand-binding domain in the NO signalling and Golgi transport"/>
    <property type="match status" value="1"/>
</dbReference>
<evidence type="ECO:0000256" key="1">
    <source>
        <dbReference type="ARBA" id="ARBA00006754"/>
    </source>
</evidence>
<feature type="domain" description="4-vinyl reductase 4VR" evidence="3">
    <location>
        <begin position="115"/>
        <end position="177"/>
    </location>
</feature>
<dbReference type="PANTHER" id="PTHR33744:SF1">
    <property type="entry name" value="DNA-BINDING TRANSCRIPTIONAL ACTIVATOR ADER"/>
    <property type="match status" value="1"/>
</dbReference>
<comment type="caution">
    <text evidence="4">The sequence shown here is derived from an EMBL/GenBank/DDBJ whole genome shotgun (WGS) entry which is preliminary data.</text>
</comment>
<reference evidence="4 5" key="1">
    <citation type="submission" date="2011-04" db="EMBL/GenBank/DDBJ databases">
        <authorList>
            <person name="Muzny D."/>
            <person name="Qin X."/>
            <person name="Deng J."/>
            <person name="Jiang H."/>
            <person name="Liu Y."/>
            <person name="Qu J."/>
            <person name="Song X.-Z."/>
            <person name="Zhang L."/>
            <person name="Thornton R."/>
            <person name="Coyle M."/>
            <person name="Francisco L."/>
            <person name="Jackson L."/>
            <person name="Javaid M."/>
            <person name="Korchina V."/>
            <person name="Kovar C."/>
            <person name="Mata R."/>
            <person name="Mathew T."/>
            <person name="Ngo R."/>
            <person name="Nguyen L."/>
            <person name="Nguyen N."/>
            <person name="Okwuonu G."/>
            <person name="Ongeri F."/>
            <person name="Pham C."/>
            <person name="Simmons D."/>
            <person name="Wilczek-Boney K."/>
            <person name="Hale W."/>
            <person name="Jakkamsetti A."/>
            <person name="Pham P."/>
            <person name="Ruth R."/>
            <person name="San Lucas F."/>
            <person name="Warren J."/>
            <person name="Zhang J."/>
            <person name="Zhao Z."/>
            <person name="Zhou C."/>
            <person name="Zhu D."/>
            <person name="Lee S."/>
            <person name="Bess C."/>
            <person name="Blankenburg K."/>
            <person name="Forbes L."/>
            <person name="Fu Q."/>
            <person name="Gubbala S."/>
            <person name="Hirani K."/>
            <person name="Jayaseelan J.C."/>
            <person name="Lara F."/>
            <person name="Munidasa M."/>
            <person name="Palculict T."/>
            <person name="Patil S."/>
            <person name="Pu L.-L."/>
            <person name="Saada N."/>
            <person name="Tang L."/>
            <person name="Weissenberger G."/>
            <person name="Zhu Y."/>
            <person name="Hemphill L."/>
            <person name="Shang Y."/>
            <person name="Youmans B."/>
            <person name="Ayvaz T."/>
            <person name="Ross M."/>
            <person name="Santibanez J."/>
            <person name="Aqrawi P."/>
            <person name="Gross S."/>
            <person name="Joshi V."/>
            <person name="Fowler G."/>
            <person name="Nazareth L."/>
            <person name="Reid J."/>
            <person name="Worley K."/>
            <person name="Petrosino J."/>
            <person name="Highlander S."/>
            <person name="Gibbs R."/>
        </authorList>
    </citation>
    <scope>NUCLEOTIDE SEQUENCE [LARGE SCALE GENOMIC DNA]</scope>
    <source>
        <strain evidence="4 5">2681</strain>
    </source>
</reference>
<dbReference type="InterPro" id="IPR024096">
    <property type="entry name" value="NO_sig/Golgi_transp_ligand-bd"/>
</dbReference>
<dbReference type="Pfam" id="PF17853">
    <property type="entry name" value="GGDEF_2"/>
    <property type="match status" value="1"/>
</dbReference>
<evidence type="ECO:0000313" key="4">
    <source>
        <dbReference type="EMBL" id="EGQ20432.1"/>
    </source>
</evidence>
<dbReference type="SMART" id="SM00989">
    <property type="entry name" value="V4R"/>
    <property type="match status" value="1"/>
</dbReference>
<evidence type="ECO:0000313" key="5">
    <source>
        <dbReference type="Proteomes" id="UP000005316"/>
    </source>
</evidence>
<dbReference type="InterPro" id="IPR051448">
    <property type="entry name" value="CdaR-like_regulators"/>
</dbReference>
<dbReference type="eggNOG" id="COG1719">
    <property type="taxonomic scope" value="Bacteria"/>
</dbReference>
<keyword evidence="2" id="KW-0175">Coiled coil</keyword>
<dbReference type="Gene3D" id="3.30.1380.20">
    <property type="entry name" value="Trafficking protein particle complex subunit 3"/>
    <property type="match status" value="1"/>
</dbReference>
<dbReference type="InterPro" id="IPR041522">
    <property type="entry name" value="CdaR_GGDEF"/>
</dbReference>
<dbReference type="Proteomes" id="UP000005316">
    <property type="component" value="Unassembled WGS sequence"/>
</dbReference>
<dbReference type="Pfam" id="PF13556">
    <property type="entry name" value="HTH_30"/>
    <property type="match status" value="1"/>
</dbReference>
<dbReference type="InterPro" id="IPR025736">
    <property type="entry name" value="PucR_C-HTH_dom"/>
</dbReference>
<gene>
    <name evidence="4" type="ORF">HMPREF9372_3545</name>
</gene>
<sequence>MRDKQSIQIDSESEKIVNIPESAIGSLLPASDLSTLRKVLIETIGVEQTREFFFRYGWHSGVKDAGVMVSIYRDNIEGALLAGPKMHFHSGYVKKTKTTLFERDEKKGTLHWEVRWEESSEAKEHIELFGFSDHGVCHKIIGYATGYISAVIGEKVIIHEVECEGMGHEACRFVCFTERELNEKAEEEIKILEERSNSAESDQTYEQLKSERDNLVKVNQIYEKLMNQNFSGNSLSSIAKELHRAMKLPVLIEDKNRNLLETAGISREQAELNKSYGNNELIMKTKYVGTDSEGHRLSTPIFIKRKIVGYCSFLYQNTWPQEVDKLILERAALACSVNLFNERINSDTSQQIRGSFLEEIITGGMNMREAAKKAYYLGFDLEPTYFMIAIQPISNKNSPLESLELAEKLINWLGLYFQARGINVLIGKKIESILILISDKALLSDPLSKRKLSKELHKESILQFPEYQFIFGISSTSEEIDDVSRLYEESIASLKVANCTRNIILFESLGIVGFLLQMKNATIIQKYRLDILIEEDRNKNTELTKTLYHYLNNGCNLNRTARVMNFSTSGLRYRLQRLSDILQVDINKPTISYQLFTALQFLILLEDLDFGNDVVVYDQLEGI</sequence>
<protein>
    <submittedName>
        <fullName evidence="4">Regulator</fullName>
    </submittedName>
</protein>
<accession>F9DXL4</accession>
<dbReference type="HOGENOM" id="CLU_026900_0_0_9"/>
<feature type="coiled-coil region" evidence="2">
    <location>
        <begin position="175"/>
        <end position="228"/>
    </location>
</feature>
<comment type="similarity">
    <text evidence="1">Belongs to the CdaR family.</text>
</comment>
<dbReference type="Pfam" id="PF02830">
    <property type="entry name" value="V4R"/>
    <property type="match status" value="1"/>
</dbReference>
<evidence type="ECO:0000259" key="3">
    <source>
        <dbReference type="SMART" id="SM00989"/>
    </source>
</evidence>
<dbReference type="Gene3D" id="1.10.10.2840">
    <property type="entry name" value="PucR C-terminal helix-turn-helix domain"/>
    <property type="match status" value="1"/>
</dbReference>
<dbReference type="InterPro" id="IPR010523">
    <property type="entry name" value="XylR_N"/>
</dbReference>
<evidence type="ECO:0000256" key="2">
    <source>
        <dbReference type="SAM" id="Coils"/>
    </source>
</evidence>
<dbReference type="RefSeq" id="WP_009498236.1">
    <property type="nucleotide sequence ID" value="NZ_GL982998.1"/>
</dbReference>
<proteinExistence type="inferred from homology"/>
<dbReference type="InterPro" id="IPR042070">
    <property type="entry name" value="PucR_C-HTH_sf"/>
</dbReference>
<dbReference type="AlphaFoldDB" id="F9DXL4"/>
<dbReference type="Pfam" id="PF06505">
    <property type="entry name" value="XylR_N"/>
    <property type="match status" value="1"/>
</dbReference>